<comment type="similarity">
    <text evidence="1">Belongs to the bacterial ribosomal protein bL27 family.</text>
</comment>
<dbReference type="AlphaFoldDB" id="A0A1D1VK64"/>
<name>A0A1D1VK64_RAMVA</name>
<keyword evidence="5" id="KW-1185">Reference proteome</keyword>
<evidence type="ECO:0000256" key="2">
    <source>
        <dbReference type="ARBA" id="ARBA00022980"/>
    </source>
</evidence>
<organism evidence="4 5">
    <name type="scientific">Ramazzottius varieornatus</name>
    <name type="common">Water bear</name>
    <name type="synonym">Tardigrade</name>
    <dbReference type="NCBI Taxonomy" id="947166"/>
    <lineage>
        <taxon>Eukaryota</taxon>
        <taxon>Metazoa</taxon>
        <taxon>Ecdysozoa</taxon>
        <taxon>Tardigrada</taxon>
        <taxon>Eutardigrada</taxon>
        <taxon>Parachela</taxon>
        <taxon>Hypsibioidea</taxon>
        <taxon>Ramazzottiidae</taxon>
        <taxon>Ramazzottius</taxon>
    </lineage>
</organism>
<reference evidence="4 5" key="1">
    <citation type="journal article" date="2016" name="Nat. Commun.">
        <title>Extremotolerant tardigrade genome and improved radiotolerance of human cultured cells by tardigrade-unique protein.</title>
        <authorList>
            <person name="Hashimoto T."/>
            <person name="Horikawa D.D."/>
            <person name="Saito Y."/>
            <person name="Kuwahara H."/>
            <person name="Kozuka-Hata H."/>
            <person name="Shin-I T."/>
            <person name="Minakuchi Y."/>
            <person name="Ohishi K."/>
            <person name="Motoyama A."/>
            <person name="Aizu T."/>
            <person name="Enomoto A."/>
            <person name="Kondo K."/>
            <person name="Tanaka S."/>
            <person name="Hara Y."/>
            <person name="Koshikawa S."/>
            <person name="Sagara H."/>
            <person name="Miura T."/>
            <person name="Yokobori S."/>
            <person name="Miyagawa K."/>
            <person name="Suzuki Y."/>
            <person name="Kubo T."/>
            <person name="Oyama M."/>
            <person name="Kohara Y."/>
            <person name="Fujiyama A."/>
            <person name="Arakawa K."/>
            <person name="Katayama T."/>
            <person name="Toyoda A."/>
            <person name="Kunieda T."/>
        </authorList>
    </citation>
    <scope>NUCLEOTIDE SEQUENCE [LARGE SCALE GENOMIC DNA]</scope>
    <source>
        <strain evidence="4 5">YOKOZUNA-1</strain>
    </source>
</reference>
<dbReference type="Proteomes" id="UP000186922">
    <property type="component" value="Unassembled WGS sequence"/>
</dbReference>
<evidence type="ECO:0008006" key="6">
    <source>
        <dbReference type="Google" id="ProtNLM"/>
    </source>
</evidence>
<dbReference type="EMBL" id="BDGG01000007">
    <property type="protein sequence ID" value="GAV02025.1"/>
    <property type="molecule type" value="Genomic_DNA"/>
</dbReference>
<protein>
    <recommendedName>
        <fullName evidence="6">39S ribosomal protein L27, mitochondrial</fullName>
    </recommendedName>
</protein>
<dbReference type="OrthoDB" id="1867012at2759"/>
<keyword evidence="3" id="KW-0687">Ribonucleoprotein</keyword>
<evidence type="ECO:0000313" key="5">
    <source>
        <dbReference type="Proteomes" id="UP000186922"/>
    </source>
</evidence>
<dbReference type="STRING" id="947166.A0A1D1VK64"/>
<evidence type="ECO:0000313" key="4">
    <source>
        <dbReference type="EMBL" id="GAV02025.1"/>
    </source>
</evidence>
<dbReference type="PANTHER" id="PTHR15893">
    <property type="entry name" value="RIBOSOMAL PROTEIN L27"/>
    <property type="match status" value="1"/>
</dbReference>
<dbReference type="PANTHER" id="PTHR15893:SF0">
    <property type="entry name" value="LARGE RIBOSOMAL SUBUNIT PROTEIN BL27M"/>
    <property type="match status" value="1"/>
</dbReference>
<dbReference type="InterPro" id="IPR001684">
    <property type="entry name" value="Ribosomal_bL27"/>
</dbReference>
<evidence type="ECO:0000256" key="1">
    <source>
        <dbReference type="ARBA" id="ARBA00010797"/>
    </source>
</evidence>
<keyword evidence="2" id="KW-0689">Ribosomal protein</keyword>
<comment type="caution">
    <text evidence="4">The sequence shown here is derived from an EMBL/GenBank/DDBJ whole genome shotgun (WGS) entry which is preliminary data.</text>
</comment>
<gene>
    <name evidence="4" type="primary">RvY_12639-1</name>
    <name evidence="4" type="synonym">RvY_12639.1</name>
    <name evidence="4" type="ORF">RvY_12639</name>
</gene>
<accession>A0A1D1VK64</accession>
<dbReference type="GO" id="GO:0003735">
    <property type="term" value="F:structural constituent of ribosome"/>
    <property type="evidence" value="ECO:0007669"/>
    <property type="project" value="InterPro"/>
</dbReference>
<dbReference type="SUPFAM" id="SSF110324">
    <property type="entry name" value="Ribosomal L27 protein-like"/>
    <property type="match status" value="1"/>
</dbReference>
<dbReference type="Pfam" id="PF01016">
    <property type="entry name" value="Ribosomal_L27"/>
    <property type="match status" value="1"/>
</dbReference>
<proteinExistence type="inferred from homology"/>
<sequence length="164" mass="18478">MIQQMAITLSSLPALLRPLSRNYLALLSCPSLQPVVPSACIHLTVSLQKYGPDGGPGGRRMGFRAWQRGFWVKEGERVTPGTILVRQVTVTCHPGEHVGMGRDRTLFALEHGRLFVTTEAINPNWKHRYVREAYTGREGHTIFKTFVHIHPDPQPQKFKLVSLI</sequence>
<dbReference type="GO" id="GO:0006412">
    <property type="term" value="P:translation"/>
    <property type="evidence" value="ECO:0007669"/>
    <property type="project" value="InterPro"/>
</dbReference>
<dbReference type="GO" id="GO:0005762">
    <property type="term" value="C:mitochondrial large ribosomal subunit"/>
    <property type="evidence" value="ECO:0007669"/>
    <property type="project" value="TreeGrafter"/>
</dbReference>
<dbReference type="Gene3D" id="2.40.50.100">
    <property type="match status" value="1"/>
</dbReference>
<evidence type="ECO:0000256" key="3">
    <source>
        <dbReference type="ARBA" id="ARBA00023274"/>
    </source>
</evidence>
<dbReference type="PRINTS" id="PR00063">
    <property type="entry name" value="RIBOSOMALL27"/>
</dbReference>